<evidence type="ECO:0000313" key="3">
    <source>
        <dbReference type="Proteomes" id="UP000887013"/>
    </source>
</evidence>
<proteinExistence type="predicted"/>
<keyword evidence="1" id="KW-1133">Transmembrane helix</keyword>
<keyword evidence="1" id="KW-0472">Membrane</keyword>
<comment type="caution">
    <text evidence="2">The sequence shown here is derived from an EMBL/GenBank/DDBJ whole genome shotgun (WGS) entry which is preliminary data.</text>
</comment>
<keyword evidence="3" id="KW-1185">Reference proteome</keyword>
<feature type="transmembrane region" description="Helical" evidence="1">
    <location>
        <begin position="297"/>
        <end position="315"/>
    </location>
</feature>
<dbReference type="AlphaFoldDB" id="A0A8X6M8C2"/>
<dbReference type="Proteomes" id="UP000887013">
    <property type="component" value="Unassembled WGS sequence"/>
</dbReference>
<reference evidence="2" key="1">
    <citation type="submission" date="2020-08" db="EMBL/GenBank/DDBJ databases">
        <title>Multicomponent nature underlies the extraordinary mechanical properties of spider dragline silk.</title>
        <authorList>
            <person name="Kono N."/>
            <person name="Nakamura H."/>
            <person name="Mori M."/>
            <person name="Yoshida Y."/>
            <person name="Ohtoshi R."/>
            <person name="Malay A.D."/>
            <person name="Moran D.A.P."/>
            <person name="Tomita M."/>
            <person name="Numata K."/>
            <person name="Arakawa K."/>
        </authorList>
    </citation>
    <scope>NUCLEOTIDE SEQUENCE</scope>
</reference>
<evidence type="ECO:0000313" key="2">
    <source>
        <dbReference type="EMBL" id="GFS31329.1"/>
    </source>
</evidence>
<accession>A0A8X6M8C2</accession>
<name>A0A8X6M8C2_NEPPI</name>
<gene>
    <name evidence="2" type="ORF">NPIL_604541</name>
</gene>
<keyword evidence="1" id="KW-0812">Transmembrane</keyword>
<sequence>MDSKYFKVDENSIENFDTIEKSSKIPRGISSFSPTTCGIHINSERLSNYFNKPKSSQIAIKSKSKIPRLVRNLPANKNSLTASKSLETGKPSQTSIVKKSVNDSASYEMISHFKPKYQSTLQNRRKNFSKFTLVTNLAISENEHREPSFLNKIVYPKEMLDNYHCTVPVIYRLLKRRVIMELKSIFSIEKHFERGRIEENECNNVYLIKNTPEIEYESAKQISSIKSNGNFYSVLQQFHTNSTKKYFSRLLKEKNKEEVVCETFNCDTNANKETIRNAIYTKVEYPKRGNGPNKKMALMRILFIAIAIFLFYKGVCECLQTLKIVNI</sequence>
<dbReference type="OrthoDB" id="6430608at2759"/>
<protein>
    <submittedName>
        <fullName evidence="2">Uncharacterized protein</fullName>
    </submittedName>
</protein>
<organism evidence="2 3">
    <name type="scientific">Nephila pilipes</name>
    <name type="common">Giant wood spider</name>
    <name type="synonym">Nephila maculata</name>
    <dbReference type="NCBI Taxonomy" id="299642"/>
    <lineage>
        <taxon>Eukaryota</taxon>
        <taxon>Metazoa</taxon>
        <taxon>Ecdysozoa</taxon>
        <taxon>Arthropoda</taxon>
        <taxon>Chelicerata</taxon>
        <taxon>Arachnida</taxon>
        <taxon>Araneae</taxon>
        <taxon>Araneomorphae</taxon>
        <taxon>Entelegynae</taxon>
        <taxon>Araneoidea</taxon>
        <taxon>Nephilidae</taxon>
        <taxon>Nephila</taxon>
    </lineage>
</organism>
<dbReference type="EMBL" id="BMAW01087746">
    <property type="protein sequence ID" value="GFS31329.1"/>
    <property type="molecule type" value="Genomic_DNA"/>
</dbReference>
<evidence type="ECO:0000256" key="1">
    <source>
        <dbReference type="SAM" id="Phobius"/>
    </source>
</evidence>